<evidence type="ECO:0000313" key="3">
    <source>
        <dbReference type="Proteomes" id="UP001595721"/>
    </source>
</evidence>
<protein>
    <recommendedName>
        <fullName evidence="4">Peptidase M11 gametolysin domain-containing protein</fullName>
    </recommendedName>
</protein>
<dbReference type="Proteomes" id="UP001595721">
    <property type="component" value="Unassembled WGS sequence"/>
</dbReference>
<proteinExistence type="predicted"/>
<evidence type="ECO:0008006" key="4">
    <source>
        <dbReference type="Google" id="ProtNLM"/>
    </source>
</evidence>
<feature type="region of interest" description="Disordered" evidence="1">
    <location>
        <begin position="1"/>
        <end position="24"/>
    </location>
</feature>
<organism evidence="2 3">
    <name type="scientific">Paracoccus mangrovi</name>
    <dbReference type="NCBI Taxonomy" id="1715645"/>
    <lineage>
        <taxon>Bacteria</taxon>
        <taxon>Pseudomonadati</taxon>
        <taxon>Pseudomonadota</taxon>
        <taxon>Alphaproteobacteria</taxon>
        <taxon>Rhodobacterales</taxon>
        <taxon>Paracoccaceae</taxon>
        <taxon>Paracoccus</taxon>
    </lineage>
</organism>
<dbReference type="EMBL" id="JBHRXJ010000003">
    <property type="protein sequence ID" value="MFC3527833.1"/>
    <property type="molecule type" value="Genomic_DNA"/>
</dbReference>
<dbReference type="SUPFAM" id="SSF55486">
    <property type="entry name" value="Metalloproteases ('zincins'), catalytic domain"/>
    <property type="match status" value="1"/>
</dbReference>
<accession>A0ABV7R2S5</accession>
<comment type="caution">
    <text evidence="2">The sequence shown here is derived from an EMBL/GenBank/DDBJ whole genome shotgun (WGS) entry which is preliminary data.</text>
</comment>
<dbReference type="InterPro" id="IPR024079">
    <property type="entry name" value="MetalloPept_cat_dom_sf"/>
</dbReference>
<sequence length="436" mass="46913">METESATARTEPRGAAPSGKVSSTATCCPEVATFDGARTPDRVRGFDARTNLVNNRGSEEYWLPPAKAKAAPSDPYTQDGAAWASVGLGETTELEIAFEGHSGNGCLLNCSFEPDPAGIVELLDQKIAANNAAFRLRGLAEGETTIKVMCNGAELGWVHVVCYKLIEVRAVAGWIDAPFTRPVSYNAGALQSFLNRVYKQALIRFKVIDIGRIDLGASGDLASLVGDYAFNLKDIGQTRYIDGFGEVDGDVIFAGGANDAGEEFILAKDIAPFVEAYPGIDDDRVLPLVYFVHATHLPEANGSVPEVGRGPAFAYKDYSDTTVGSWGIEDSYAVLAHEAGHAFGLYHPNDPHCAELPGHLRASCGQPVSAEPATNTEPAIAPEGKDVSVERSRVVIMARDPLNLMGYWPEFTEATFLRKGQWDRCRSGAMKYKGRT</sequence>
<evidence type="ECO:0000256" key="1">
    <source>
        <dbReference type="SAM" id="MobiDB-lite"/>
    </source>
</evidence>
<dbReference type="RefSeq" id="WP_377743374.1">
    <property type="nucleotide sequence ID" value="NZ_JBHRXJ010000003.1"/>
</dbReference>
<gene>
    <name evidence="2" type="ORF">ACFOMH_06555</name>
</gene>
<keyword evidence="3" id="KW-1185">Reference proteome</keyword>
<dbReference type="Gene3D" id="3.40.390.10">
    <property type="entry name" value="Collagenase (Catalytic Domain)"/>
    <property type="match status" value="1"/>
</dbReference>
<evidence type="ECO:0000313" key="2">
    <source>
        <dbReference type="EMBL" id="MFC3527833.1"/>
    </source>
</evidence>
<name>A0ABV7R2S5_9RHOB</name>
<reference evidence="3" key="1">
    <citation type="journal article" date="2019" name="Int. J. Syst. Evol. Microbiol.">
        <title>The Global Catalogue of Microorganisms (GCM) 10K type strain sequencing project: providing services to taxonomists for standard genome sequencing and annotation.</title>
        <authorList>
            <consortium name="The Broad Institute Genomics Platform"/>
            <consortium name="The Broad Institute Genome Sequencing Center for Infectious Disease"/>
            <person name="Wu L."/>
            <person name="Ma J."/>
        </authorList>
    </citation>
    <scope>NUCLEOTIDE SEQUENCE [LARGE SCALE GENOMIC DNA]</scope>
    <source>
        <strain evidence="3">KCTC 42899</strain>
    </source>
</reference>